<evidence type="ECO:0000313" key="2">
    <source>
        <dbReference type="Proteomes" id="UP000245433"/>
    </source>
</evidence>
<sequence>MNRVKWWDQGSKQRYANPSLASQSQLRELHELQQLLSQGAITVEEYQMKKAENGLKNFPDDFISQ</sequence>
<keyword evidence="2" id="KW-1185">Reference proteome</keyword>
<dbReference type="RefSeq" id="WP_089937443.1">
    <property type="nucleotide sequence ID" value="NZ_CAKOEW010000002.1"/>
</dbReference>
<dbReference type="EMBL" id="QEKT01000001">
    <property type="protein sequence ID" value="PVY86225.1"/>
    <property type="molecule type" value="Genomic_DNA"/>
</dbReference>
<organism evidence="1 2">
    <name type="scientific">Convivina intestini</name>
    <dbReference type="NCBI Taxonomy" id="1505726"/>
    <lineage>
        <taxon>Bacteria</taxon>
        <taxon>Bacillati</taxon>
        <taxon>Bacillota</taxon>
        <taxon>Bacilli</taxon>
        <taxon>Lactobacillales</taxon>
        <taxon>Lactobacillaceae</taxon>
        <taxon>Convivina</taxon>
    </lineage>
</organism>
<proteinExistence type="predicted"/>
<dbReference type="Proteomes" id="UP000245433">
    <property type="component" value="Unassembled WGS sequence"/>
</dbReference>
<protein>
    <submittedName>
        <fullName evidence="1">Uncharacterized protein</fullName>
    </submittedName>
</protein>
<evidence type="ECO:0000313" key="1">
    <source>
        <dbReference type="EMBL" id="PVY86225.1"/>
    </source>
</evidence>
<dbReference type="AlphaFoldDB" id="A0A2U1DEW3"/>
<name>A0A2U1DEW3_9LACO</name>
<reference evidence="1 2" key="1">
    <citation type="submission" date="2018-04" db="EMBL/GenBank/DDBJ databases">
        <title>Genomic Encyclopedia of Type Strains, Phase IV (KMG-IV): sequencing the most valuable type-strain genomes for metagenomic binning, comparative biology and taxonomic classification.</title>
        <authorList>
            <person name="Goeker M."/>
        </authorList>
    </citation>
    <scope>NUCLEOTIDE SEQUENCE [LARGE SCALE GENOMIC DNA]</scope>
    <source>
        <strain evidence="1 2">DSM 28795</strain>
    </source>
</reference>
<gene>
    <name evidence="1" type="ORF">C7384_101138</name>
</gene>
<accession>A0A2U1DEW3</accession>
<comment type="caution">
    <text evidence="1">The sequence shown here is derived from an EMBL/GenBank/DDBJ whole genome shotgun (WGS) entry which is preliminary data.</text>
</comment>